<dbReference type="SUPFAM" id="SSF63748">
    <property type="entry name" value="Tudor/PWWP/MBT"/>
    <property type="match status" value="1"/>
</dbReference>
<dbReference type="SMART" id="SM00333">
    <property type="entry name" value="TUDOR"/>
    <property type="match status" value="1"/>
</dbReference>
<evidence type="ECO:0000256" key="5">
    <source>
        <dbReference type="ARBA" id="ARBA00005371"/>
    </source>
</evidence>
<dbReference type="EMBL" id="VCAZ01000061">
    <property type="protein sequence ID" value="TSN86100.1"/>
    <property type="molecule type" value="Genomic_DNA"/>
</dbReference>
<feature type="domain" description="Tudor" evidence="12">
    <location>
        <begin position="56"/>
        <end position="116"/>
    </location>
</feature>
<keyword evidence="14" id="KW-1185">Reference proteome</keyword>
<dbReference type="Pfam" id="PF06003">
    <property type="entry name" value="SMN_Tudor"/>
    <property type="match status" value="1"/>
</dbReference>
<gene>
    <name evidence="13" type="ORF">Baya_9995</name>
</gene>
<dbReference type="Gene3D" id="2.30.30.140">
    <property type="match status" value="1"/>
</dbReference>
<keyword evidence="7" id="KW-0507">mRNA processing</keyword>
<evidence type="ECO:0000313" key="13">
    <source>
        <dbReference type="EMBL" id="TSN86100.1"/>
    </source>
</evidence>
<reference evidence="13 14" key="1">
    <citation type="journal article" date="2019" name="Genome Biol. Evol.">
        <title>Whole-Genome Sequencing of the Giant Devil Catfish, Bagarius yarrelli.</title>
        <authorList>
            <person name="Jiang W."/>
            <person name="Lv Y."/>
            <person name="Cheng L."/>
            <person name="Yang K."/>
            <person name="Chao B."/>
            <person name="Wang X."/>
            <person name="Li Y."/>
            <person name="Pan X."/>
            <person name="You X."/>
            <person name="Zhang Y."/>
            <person name="Yang J."/>
            <person name="Li J."/>
            <person name="Zhang X."/>
            <person name="Liu S."/>
            <person name="Sun C."/>
            <person name="Yang J."/>
            <person name="Shi Q."/>
        </authorList>
    </citation>
    <scope>NUCLEOTIDE SEQUENCE [LARGE SCALE GENOMIC DNA]</scope>
    <source>
        <strain evidence="13">JWS20170419001</strain>
        <tissue evidence="13">Muscle</tissue>
    </source>
</reference>
<feature type="region of interest" description="Disordered" evidence="11">
    <location>
        <begin position="168"/>
        <end position="190"/>
    </location>
</feature>
<dbReference type="InterPro" id="IPR047298">
    <property type="entry name" value="Tudor_SMN_eumet"/>
</dbReference>
<dbReference type="AlphaFoldDB" id="A0A556U869"/>
<dbReference type="GO" id="GO:0030018">
    <property type="term" value="C:Z disc"/>
    <property type="evidence" value="ECO:0007669"/>
    <property type="project" value="UniProtKB-SubCell"/>
</dbReference>
<dbReference type="GO" id="GO:0043204">
    <property type="term" value="C:perikaryon"/>
    <property type="evidence" value="ECO:0007669"/>
    <property type="project" value="UniProtKB-SubCell"/>
</dbReference>
<evidence type="ECO:0000256" key="8">
    <source>
        <dbReference type="ARBA" id="ARBA00023187"/>
    </source>
</evidence>
<dbReference type="PANTHER" id="PTHR39267">
    <property type="entry name" value="SURVIVAL MOTOR NEURON-LIKE PROTEIN 1"/>
    <property type="match status" value="1"/>
</dbReference>
<dbReference type="Pfam" id="PF20635">
    <property type="entry name" value="SMN_YG-box"/>
    <property type="match status" value="1"/>
</dbReference>
<proteinExistence type="inferred from homology"/>
<dbReference type="PANTHER" id="PTHR39267:SF1">
    <property type="entry name" value="SURVIVAL MOTOR NEURON PROTEIN"/>
    <property type="match status" value="1"/>
</dbReference>
<dbReference type="GO" id="GO:0015030">
    <property type="term" value="C:Cajal body"/>
    <property type="evidence" value="ECO:0007669"/>
    <property type="project" value="UniProtKB-SubCell"/>
</dbReference>
<evidence type="ECO:0000256" key="1">
    <source>
        <dbReference type="ARBA" id="ARBA00004216"/>
    </source>
</evidence>
<dbReference type="GO" id="GO:0006397">
    <property type="term" value="P:mRNA processing"/>
    <property type="evidence" value="ECO:0007669"/>
    <property type="project" value="UniProtKB-KW"/>
</dbReference>
<dbReference type="InterPro" id="IPR047313">
    <property type="entry name" value="SMN_C"/>
</dbReference>
<evidence type="ECO:0000256" key="6">
    <source>
        <dbReference type="ARBA" id="ARBA00022490"/>
    </source>
</evidence>
<dbReference type="CDD" id="cd22852">
    <property type="entry name" value="SMN_C"/>
    <property type="match status" value="1"/>
</dbReference>
<comment type="subcellular location">
    <subcellularLocation>
        <location evidence="1">Cytoplasm</location>
        <location evidence="1">Myofibril</location>
        <location evidence="1">Sarcomere</location>
        <location evidence="1">Z line</location>
    </subcellularLocation>
    <subcellularLocation>
        <location evidence="3">Cytoplasmic granule</location>
    </subcellularLocation>
    <subcellularLocation>
        <location evidence="2">Nucleus</location>
        <location evidence="2">Cajal body</location>
    </subcellularLocation>
    <subcellularLocation>
        <location evidence="10">Nucleus</location>
        <location evidence="10">Gem</location>
    </subcellularLocation>
    <subcellularLocation>
        <location evidence="4">Perikaryon</location>
    </subcellularLocation>
</comment>
<feature type="compositionally biased region" description="Basic and acidic residues" evidence="11">
    <location>
        <begin position="121"/>
        <end position="137"/>
    </location>
</feature>
<accession>A0A556U869</accession>
<sequence>MANGTGEIVFCRGAGQKALKGEDAMAPHPKEKPGNKRKNNKKSKSRKKSNASPDTEWKVGDACYAYWSEDGNLYAATVSSVDPEKGTCVVYFNDYGNEEEQNLSDLLTEATQIDGESQQMADRKEVESSTEESERSSTPHQSNEQKHKVKGKAPVLPPVWGHGFPPVPPPGSHLRMTDSRKKSGSGPAFPGWPPLMPPGPPMIPPPPPMSPDMMEDDEALGSMLISWYMSGYHTGYYLSSRATIARGSALEMELRRGKFRQSIFMDTPQAQIAMRKLASRNSPGALHNNAESLYTGARTGEHVLGLE</sequence>
<evidence type="ECO:0000259" key="12">
    <source>
        <dbReference type="PROSITE" id="PS50304"/>
    </source>
</evidence>
<dbReference type="PROSITE" id="PS50304">
    <property type="entry name" value="TUDOR"/>
    <property type="match status" value="1"/>
</dbReference>
<organism evidence="13 14">
    <name type="scientific">Bagarius yarrelli</name>
    <name type="common">Goonch</name>
    <name type="synonym">Bagrus yarrelli</name>
    <dbReference type="NCBI Taxonomy" id="175774"/>
    <lineage>
        <taxon>Eukaryota</taxon>
        <taxon>Metazoa</taxon>
        <taxon>Chordata</taxon>
        <taxon>Craniata</taxon>
        <taxon>Vertebrata</taxon>
        <taxon>Euteleostomi</taxon>
        <taxon>Actinopterygii</taxon>
        <taxon>Neopterygii</taxon>
        <taxon>Teleostei</taxon>
        <taxon>Ostariophysi</taxon>
        <taxon>Siluriformes</taxon>
        <taxon>Sisoridae</taxon>
        <taxon>Sisorinae</taxon>
        <taxon>Bagarius</taxon>
    </lineage>
</organism>
<keyword evidence="9" id="KW-0539">Nucleus</keyword>
<name>A0A556U869_BAGYA</name>
<evidence type="ECO:0000256" key="10">
    <source>
        <dbReference type="ARBA" id="ARBA00034695"/>
    </source>
</evidence>
<dbReference type="InterPro" id="IPR040424">
    <property type="entry name" value="Smn1"/>
</dbReference>
<evidence type="ECO:0000256" key="9">
    <source>
        <dbReference type="ARBA" id="ARBA00023242"/>
    </source>
</evidence>
<comment type="similarity">
    <text evidence="5">Belongs to the SMN family.</text>
</comment>
<feature type="compositionally biased region" description="Basic and acidic residues" evidence="11">
    <location>
        <begin position="19"/>
        <end position="34"/>
    </location>
</feature>
<evidence type="ECO:0000256" key="11">
    <source>
        <dbReference type="SAM" id="MobiDB-lite"/>
    </source>
</evidence>
<evidence type="ECO:0000313" key="14">
    <source>
        <dbReference type="Proteomes" id="UP000319801"/>
    </source>
</evidence>
<protein>
    <submittedName>
        <fullName evidence="13">Survival motor neuron protein 1</fullName>
    </submittedName>
</protein>
<feature type="compositionally biased region" description="Basic residues" evidence="11">
    <location>
        <begin position="35"/>
        <end position="49"/>
    </location>
</feature>
<comment type="caution">
    <text evidence="13">The sequence shown here is derived from an EMBL/GenBank/DDBJ whole genome shotgun (WGS) entry which is preliminary data.</text>
</comment>
<feature type="region of interest" description="Disordered" evidence="11">
    <location>
        <begin position="18"/>
        <end position="56"/>
    </location>
</feature>
<dbReference type="InterPro" id="IPR002999">
    <property type="entry name" value="Tudor"/>
</dbReference>
<evidence type="ECO:0000256" key="3">
    <source>
        <dbReference type="ARBA" id="ARBA00004463"/>
    </source>
</evidence>
<feature type="region of interest" description="Disordered" evidence="11">
    <location>
        <begin position="113"/>
        <end position="151"/>
    </location>
</feature>
<dbReference type="GO" id="GO:0003723">
    <property type="term" value="F:RNA binding"/>
    <property type="evidence" value="ECO:0007669"/>
    <property type="project" value="InterPro"/>
</dbReference>
<dbReference type="InterPro" id="IPR010304">
    <property type="entry name" value="SMN_Tudor"/>
</dbReference>
<evidence type="ECO:0000256" key="2">
    <source>
        <dbReference type="ARBA" id="ARBA00004408"/>
    </source>
</evidence>
<dbReference type="OrthoDB" id="197400at2759"/>
<dbReference type="CDD" id="cd20398">
    <property type="entry name" value="Tudor_SMN"/>
    <property type="match status" value="1"/>
</dbReference>
<dbReference type="Gene3D" id="3.40.190.10">
    <property type="entry name" value="Periplasmic binding protein-like II"/>
    <property type="match status" value="1"/>
</dbReference>
<evidence type="ECO:0000256" key="4">
    <source>
        <dbReference type="ARBA" id="ARBA00004484"/>
    </source>
</evidence>
<dbReference type="GO" id="GO:0008380">
    <property type="term" value="P:RNA splicing"/>
    <property type="evidence" value="ECO:0007669"/>
    <property type="project" value="UniProtKB-KW"/>
</dbReference>
<dbReference type="GO" id="GO:0097504">
    <property type="term" value="C:Gemini of Cajal bodies"/>
    <property type="evidence" value="ECO:0007669"/>
    <property type="project" value="UniProtKB-SubCell"/>
</dbReference>
<keyword evidence="6" id="KW-0963">Cytoplasm</keyword>
<evidence type="ECO:0000256" key="7">
    <source>
        <dbReference type="ARBA" id="ARBA00022664"/>
    </source>
</evidence>
<keyword evidence="8" id="KW-0508">mRNA splicing</keyword>
<dbReference type="Proteomes" id="UP000319801">
    <property type="component" value="Unassembled WGS sequence"/>
</dbReference>